<sequence length="138" mass="15924">MHIPSHLSSIALFWWTLLGITPYLSVTKNISNGSKLSTDGYFLVAKKIRYEKCLCCRITTAMYAVQFLYILALFIHVTVLSILLFLFRIYILFRDGGEISDLCLTIISHSLIMTVYIFALIVSIRWKYMIDLKIVKFG</sequence>
<keyword evidence="2" id="KW-1185">Reference proteome</keyword>
<feature type="transmembrane region" description="Helical" evidence="1">
    <location>
        <begin position="67"/>
        <end position="93"/>
    </location>
</feature>
<proteinExistence type="predicted"/>
<dbReference type="WBParaSite" id="EEL_0000677901-mRNA-1">
    <property type="protein sequence ID" value="EEL_0000677901-mRNA-1"/>
    <property type="gene ID" value="EEL_0000677901"/>
</dbReference>
<feature type="transmembrane region" description="Helical" evidence="1">
    <location>
        <begin position="6"/>
        <end position="26"/>
    </location>
</feature>
<feature type="transmembrane region" description="Helical" evidence="1">
    <location>
        <begin position="99"/>
        <end position="124"/>
    </location>
</feature>
<keyword evidence="1" id="KW-0812">Transmembrane</keyword>
<organism evidence="2 3">
    <name type="scientific">Elaeophora elaphi</name>
    <dbReference type="NCBI Taxonomy" id="1147741"/>
    <lineage>
        <taxon>Eukaryota</taxon>
        <taxon>Metazoa</taxon>
        <taxon>Ecdysozoa</taxon>
        <taxon>Nematoda</taxon>
        <taxon>Chromadorea</taxon>
        <taxon>Rhabditida</taxon>
        <taxon>Spirurina</taxon>
        <taxon>Spiruromorpha</taxon>
        <taxon>Filarioidea</taxon>
        <taxon>Onchocercidae</taxon>
        <taxon>Elaeophora</taxon>
    </lineage>
</organism>
<evidence type="ECO:0000313" key="3">
    <source>
        <dbReference type="WBParaSite" id="EEL_0000677901-mRNA-1"/>
    </source>
</evidence>
<accession>A0A0R3RX46</accession>
<keyword evidence="1" id="KW-1133">Transmembrane helix</keyword>
<name>A0A0R3RX46_9BILA</name>
<dbReference type="Proteomes" id="UP000050640">
    <property type="component" value="Unplaced"/>
</dbReference>
<evidence type="ECO:0000313" key="2">
    <source>
        <dbReference type="Proteomes" id="UP000050640"/>
    </source>
</evidence>
<evidence type="ECO:0000256" key="1">
    <source>
        <dbReference type="SAM" id="Phobius"/>
    </source>
</evidence>
<reference evidence="3" key="1">
    <citation type="submission" date="2017-02" db="UniProtKB">
        <authorList>
            <consortium name="WormBaseParasite"/>
        </authorList>
    </citation>
    <scope>IDENTIFICATION</scope>
</reference>
<protein>
    <submittedName>
        <fullName evidence="3">Uncharacterized protein</fullName>
    </submittedName>
</protein>
<dbReference type="AlphaFoldDB" id="A0A0R3RX46"/>
<keyword evidence="1" id="KW-0472">Membrane</keyword>